<dbReference type="RefSeq" id="WP_123191828.1">
    <property type="nucleotide sequence ID" value="NZ_QICD01000006.1"/>
</dbReference>
<evidence type="ECO:0000259" key="1">
    <source>
        <dbReference type="SMART" id="SM00470"/>
    </source>
</evidence>
<dbReference type="InterPro" id="IPR050336">
    <property type="entry name" value="Chromosome_partition/occlusion"/>
</dbReference>
<dbReference type="Pfam" id="PF02195">
    <property type="entry name" value="ParB_N"/>
    <property type="match status" value="1"/>
</dbReference>
<dbReference type="AlphaFoldDB" id="A0A3N0BE04"/>
<organism evidence="2 3">
    <name type="scientific">Paraeggerthella hongkongensis</name>
    <dbReference type="NCBI Taxonomy" id="230658"/>
    <lineage>
        <taxon>Bacteria</taxon>
        <taxon>Bacillati</taxon>
        <taxon>Actinomycetota</taxon>
        <taxon>Coriobacteriia</taxon>
        <taxon>Eggerthellales</taxon>
        <taxon>Eggerthellaceae</taxon>
        <taxon>Paraeggerthella</taxon>
    </lineage>
</organism>
<evidence type="ECO:0000313" key="3">
    <source>
        <dbReference type="Proteomes" id="UP000278632"/>
    </source>
</evidence>
<accession>A0A3N0BE04</accession>
<dbReference type="SMART" id="SM00470">
    <property type="entry name" value="ParB"/>
    <property type="match status" value="1"/>
</dbReference>
<dbReference type="GO" id="GO:0007059">
    <property type="term" value="P:chromosome segregation"/>
    <property type="evidence" value="ECO:0007669"/>
    <property type="project" value="TreeGrafter"/>
</dbReference>
<feature type="domain" description="ParB-like N-terminal" evidence="1">
    <location>
        <begin position="31"/>
        <end position="125"/>
    </location>
</feature>
<comment type="caution">
    <text evidence="2">The sequence shown here is derived from an EMBL/GenBank/DDBJ whole genome shotgun (WGS) entry which is preliminary data.</text>
</comment>
<dbReference type="PANTHER" id="PTHR33375">
    <property type="entry name" value="CHROMOSOME-PARTITIONING PROTEIN PARB-RELATED"/>
    <property type="match status" value="1"/>
</dbReference>
<dbReference type="Proteomes" id="UP000278632">
    <property type="component" value="Unassembled WGS sequence"/>
</dbReference>
<protein>
    <submittedName>
        <fullName evidence="2">Chromosome partitioning protein ParB</fullName>
    </submittedName>
</protein>
<dbReference type="GO" id="GO:0005694">
    <property type="term" value="C:chromosome"/>
    <property type="evidence" value="ECO:0007669"/>
    <property type="project" value="TreeGrafter"/>
</dbReference>
<evidence type="ECO:0000313" key="2">
    <source>
        <dbReference type="EMBL" id="RNL46022.1"/>
    </source>
</evidence>
<proteinExistence type="predicted"/>
<sequence>MCAKAAEAANGFSITGLLDSQAKTRERYPVIEISVADICDHPNNVIYSMDESEIVKLARSIEKDGLTDLPLVRKLADGSWQMLSGHRRKTAFRLLSETDPRFEKMPCRAVDSVSDAQALTLLHTANLFTRQLSATERAAASRALGAEVEQMRATTPELTGRRTEDIKAAIISEQTGRKVSGKTIRRQEALADRIENLTPSWKQSAEKRELSAEAVERLSHMSATEQDELYKRAGKTIATKRELSALIATVDAEADAADKDLLRADRALKAFVARGLGKLSPQDRTVVDSIAKSFARLREVN</sequence>
<dbReference type="PANTHER" id="PTHR33375:SF1">
    <property type="entry name" value="CHROMOSOME-PARTITIONING PROTEIN PARB-RELATED"/>
    <property type="match status" value="1"/>
</dbReference>
<dbReference type="Gene3D" id="3.90.1530.10">
    <property type="entry name" value="Conserved hypothetical protein from pyrococcus furiosus pfu- 392566-001, ParB domain"/>
    <property type="match status" value="1"/>
</dbReference>
<keyword evidence="3" id="KW-1185">Reference proteome</keyword>
<gene>
    <name evidence="2" type="ORF">DMP08_04760</name>
</gene>
<name>A0A3N0BE04_9ACTN</name>
<reference evidence="3" key="1">
    <citation type="submission" date="2018-05" db="EMBL/GenBank/DDBJ databases">
        <title>Genome Sequencing of selected type strains of the family Eggerthellaceae.</title>
        <authorList>
            <person name="Danylec N."/>
            <person name="Stoll D.A."/>
            <person name="Doetsch A."/>
            <person name="Huch M."/>
        </authorList>
    </citation>
    <scope>NUCLEOTIDE SEQUENCE [LARGE SCALE GENOMIC DNA]</scope>
    <source>
        <strain evidence="3">DSM 16106</strain>
    </source>
</reference>
<dbReference type="OrthoDB" id="3189190at2"/>
<dbReference type="EMBL" id="QICD01000006">
    <property type="protein sequence ID" value="RNL46022.1"/>
    <property type="molecule type" value="Genomic_DNA"/>
</dbReference>
<dbReference type="InterPro" id="IPR003115">
    <property type="entry name" value="ParB_N"/>
</dbReference>
<dbReference type="InterPro" id="IPR036086">
    <property type="entry name" value="ParB/Sulfiredoxin_sf"/>
</dbReference>
<dbReference type="SUPFAM" id="SSF110849">
    <property type="entry name" value="ParB/Sulfiredoxin"/>
    <property type="match status" value="1"/>
</dbReference>